<sequence>MMYRIVVVIGVWLCTILNLVGQDIGPRFLILTCNDRGAGDRLEVATEYLKAAHIPYTLELDKEEVGILLPGEKAEPYMERNTILKEISLFTMIESSELDLHGYEAFTTSQEPIAIRVDTATENIKTVIQNMGDLEIPISPLPKQYVRLLRMPKYIEQEIIEENTGQNIEQEVIDISRFNRMIRGVMILAIIAFIYFIREGRKREKRKFYKKGNI</sequence>
<evidence type="ECO:0000256" key="1">
    <source>
        <dbReference type="SAM" id="Phobius"/>
    </source>
</evidence>
<accession>A0AA42DP30</accession>
<feature type="transmembrane region" description="Helical" evidence="1">
    <location>
        <begin position="181"/>
        <end position="197"/>
    </location>
</feature>
<protein>
    <submittedName>
        <fullName evidence="2">Uncharacterized protein</fullName>
    </submittedName>
</protein>
<dbReference type="AlphaFoldDB" id="A0AA42DP30"/>
<keyword evidence="1" id="KW-0812">Transmembrane</keyword>
<comment type="caution">
    <text evidence="2">The sequence shown here is derived from an EMBL/GenBank/DDBJ whole genome shotgun (WGS) entry which is preliminary data.</text>
</comment>
<reference evidence="2" key="1">
    <citation type="journal article" date="2023" name="Int. J. Syst. Evol. Microbiol.">
        <title>&lt;i&gt;Holtiella tumoricola&lt;/i&gt; gen. nov. sp. nov., isolated from a human clinical sample.</title>
        <authorList>
            <person name="Allen-Vercoe E."/>
            <person name="Daigneault M.C."/>
            <person name="Vancuren S.J."/>
            <person name="Cochrane K."/>
            <person name="O'Neal L.L."/>
            <person name="Sankaranarayanan K."/>
            <person name="Lawson P.A."/>
        </authorList>
    </citation>
    <scope>NUCLEOTIDE SEQUENCE</scope>
    <source>
        <strain evidence="2">CC70A</strain>
    </source>
</reference>
<keyword evidence="1" id="KW-0472">Membrane</keyword>
<name>A0AA42DP30_9FIRM</name>
<dbReference type="Proteomes" id="UP001169242">
    <property type="component" value="Unassembled WGS sequence"/>
</dbReference>
<keyword evidence="1" id="KW-1133">Transmembrane helix</keyword>
<evidence type="ECO:0000313" key="3">
    <source>
        <dbReference type="Proteomes" id="UP001169242"/>
    </source>
</evidence>
<keyword evidence="3" id="KW-1185">Reference proteome</keyword>
<organism evidence="2 3">
    <name type="scientific">Holtiella tumoricola</name>
    <dbReference type="NCBI Taxonomy" id="3018743"/>
    <lineage>
        <taxon>Bacteria</taxon>
        <taxon>Bacillati</taxon>
        <taxon>Bacillota</taxon>
        <taxon>Clostridia</taxon>
        <taxon>Lachnospirales</taxon>
        <taxon>Cellulosilyticaceae</taxon>
        <taxon>Holtiella</taxon>
    </lineage>
</organism>
<evidence type="ECO:0000313" key="2">
    <source>
        <dbReference type="EMBL" id="MDA3732674.1"/>
    </source>
</evidence>
<dbReference type="EMBL" id="JAQIFT010000051">
    <property type="protein sequence ID" value="MDA3732674.1"/>
    <property type="molecule type" value="Genomic_DNA"/>
</dbReference>
<dbReference type="RefSeq" id="WP_271012715.1">
    <property type="nucleotide sequence ID" value="NZ_JAQIFT010000051.1"/>
</dbReference>
<proteinExistence type="predicted"/>
<gene>
    <name evidence="2" type="ORF">PBV87_14365</name>
</gene>